<dbReference type="EMBL" id="CAXITT010004157">
    <property type="protein sequence ID" value="CAL1549107.1"/>
    <property type="molecule type" value="Genomic_DNA"/>
</dbReference>
<evidence type="ECO:0000259" key="5">
    <source>
        <dbReference type="Pfam" id="PF08608"/>
    </source>
</evidence>
<keyword evidence="2" id="KW-0479">Metal-binding</keyword>
<dbReference type="GO" id="GO:0016829">
    <property type="term" value="F:lyase activity"/>
    <property type="evidence" value="ECO:0007669"/>
    <property type="project" value="UniProtKB-KW"/>
</dbReference>
<comment type="caution">
    <text evidence="6">The sequence shown here is derived from an EMBL/GenBank/DDBJ whole genome shotgun (WGS) entry which is preliminary data.</text>
</comment>
<keyword evidence="2" id="KW-0004">4Fe-4S</keyword>
<dbReference type="GO" id="GO:0051539">
    <property type="term" value="F:4 iron, 4 sulfur cluster binding"/>
    <property type="evidence" value="ECO:0007669"/>
    <property type="project" value="UniProtKB-KW"/>
</dbReference>
<protein>
    <recommendedName>
        <fullName evidence="5">tRNA wybutosine-synthesis domain-containing protein</fullName>
    </recommendedName>
</protein>
<keyword evidence="4" id="KW-0456">Lyase</keyword>
<evidence type="ECO:0000256" key="3">
    <source>
        <dbReference type="ARBA" id="ARBA00022694"/>
    </source>
</evidence>
<dbReference type="AlphaFoldDB" id="A0AAV2IPP6"/>
<evidence type="ECO:0000256" key="4">
    <source>
        <dbReference type="ARBA" id="ARBA00023239"/>
    </source>
</evidence>
<comment type="cofactor">
    <cofactor evidence="1">
        <name>[4Fe-4S] cluster</name>
        <dbReference type="ChEBI" id="CHEBI:49883"/>
    </cofactor>
</comment>
<dbReference type="InterPro" id="IPR034556">
    <property type="entry name" value="tRNA_wybutosine-synthase"/>
</dbReference>
<gene>
    <name evidence="6" type="ORF">GSLYS_00022424001</name>
</gene>
<evidence type="ECO:0000256" key="2">
    <source>
        <dbReference type="ARBA" id="ARBA00022485"/>
    </source>
</evidence>
<accession>A0AAV2IPP6</accession>
<organism evidence="6 7">
    <name type="scientific">Lymnaea stagnalis</name>
    <name type="common">Great pond snail</name>
    <name type="synonym">Helix stagnalis</name>
    <dbReference type="NCBI Taxonomy" id="6523"/>
    <lineage>
        <taxon>Eukaryota</taxon>
        <taxon>Metazoa</taxon>
        <taxon>Spiralia</taxon>
        <taxon>Lophotrochozoa</taxon>
        <taxon>Mollusca</taxon>
        <taxon>Gastropoda</taxon>
        <taxon>Heterobranchia</taxon>
        <taxon>Euthyneura</taxon>
        <taxon>Panpulmonata</taxon>
        <taxon>Hygrophila</taxon>
        <taxon>Lymnaeoidea</taxon>
        <taxon>Lymnaeidae</taxon>
        <taxon>Lymnaea</taxon>
    </lineage>
</organism>
<dbReference type="GO" id="GO:0031591">
    <property type="term" value="P:wybutosine biosynthetic process"/>
    <property type="evidence" value="ECO:0007669"/>
    <property type="project" value="TreeGrafter"/>
</dbReference>
<dbReference type="Pfam" id="PF08608">
    <property type="entry name" value="Wyosine_form"/>
    <property type="match status" value="1"/>
</dbReference>
<reference evidence="6 7" key="1">
    <citation type="submission" date="2024-04" db="EMBL/GenBank/DDBJ databases">
        <authorList>
            <consortium name="Genoscope - CEA"/>
            <person name="William W."/>
        </authorList>
    </citation>
    <scope>NUCLEOTIDE SEQUENCE [LARGE SCALE GENOMIC DNA]</scope>
</reference>
<evidence type="ECO:0000313" key="6">
    <source>
        <dbReference type="EMBL" id="CAL1549107.1"/>
    </source>
</evidence>
<name>A0AAV2IPP6_LYMST</name>
<dbReference type="Gene3D" id="3.20.20.70">
    <property type="entry name" value="Aldolase class I"/>
    <property type="match status" value="1"/>
</dbReference>
<evidence type="ECO:0000313" key="7">
    <source>
        <dbReference type="Proteomes" id="UP001497497"/>
    </source>
</evidence>
<proteinExistence type="predicted"/>
<dbReference type="InterPro" id="IPR013785">
    <property type="entry name" value="Aldolase_TIM"/>
</dbReference>
<dbReference type="Proteomes" id="UP001497497">
    <property type="component" value="Unassembled WGS sequence"/>
</dbReference>
<feature type="domain" description="tRNA wybutosine-synthesis" evidence="5">
    <location>
        <begin position="1"/>
        <end position="40"/>
    </location>
</feature>
<dbReference type="PANTHER" id="PTHR13930">
    <property type="entry name" value="S-ADENOSYL-L-METHIONINE-DEPENDENT TRNA 4-DEMETHYLWYOSINE SYNTHASE"/>
    <property type="match status" value="1"/>
</dbReference>
<keyword evidence="3" id="KW-0819">tRNA processing</keyword>
<sequence>MENVPWHEEVVKFVTQLVDRLPDYELASEHEHSNCLLTAQKKLLQDGEWWTWIASLNFTSCGVVTKKAMGKRHSLHLIIWPLHQTGQFMVLRNKAWIQ</sequence>
<keyword evidence="7" id="KW-1185">Reference proteome</keyword>
<dbReference type="PANTHER" id="PTHR13930:SF0">
    <property type="entry name" value="S-ADENOSYL-L-METHIONINE-DEPENDENT TRNA 4-DEMETHYLWYOSINE SYNTHASE TYW1-RELATED"/>
    <property type="match status" value="1"/>
</dbReference>
<keyword evidence="2" id="KW-0408">Iron</keyword>
<evidence type="ECO:0000256" key="1">
    <source>
        <dbReference type="ARBA" id="ARBA00001966"/>
    </source>
</evidence>
<keyword evidence="2" id="KW-0411">Iron-sulfur</keyword>
<dbReference type="InterPro" id="IPR013917">
    <property type="entry name" value="tRNA_wybutosine-synth"/>
</dbReference>